<dbReference type="InterPro" id="IPR011006">
    <property type="entry name" value="CheY-like_superfamily"/>
</dbReference>
<name>A0A433JMI3_9GAMM</name>
<gene>
    <name evidence="3" type="ORF">EKM59_01085</name>
</gene>
<keyword evidence="1" id="KW-0597">Phosphoprotein</keyword>
<comment type="caution">
    <text evidence="3">The sequence shown here is derived from an EMBL/GenBank/DDBJ whole genome shotgun (WGS) entry which is preliminary data.</text>
</comment>
<dbReference type="PROSITE" id="PS50110">
    <property type="entry name" value="RESPONSE_REGULATORY"/>
    <property type="match status" value="1"/>
</dbReference>
<organism evidence="3 4">
    <name type="scientific">Legionella septentrionalis</name>
    <dbReference type="NCBI Taxonomy" id="2498109"/>
    <lineage>
        <taxon>Bacteria</taxon>
        <taxon>Pseudomonadati</taxon>
        <taxon>Pseudomonadota</taxon>
        <taxon>Gammaproteobacteria</taxon>
        <taxon>Legionellales</taxon>
        <taxon>Legionellaceae</taxon>
        <taxon>Legionella</taxon>
    </lineage>
</organism>
<dbReference type="Proteomes" id="UP000288012">
    <property type="component" value="Unassembled WGS sequence"/>
</dbReference>
<evidence type="ECO:0000313" key="3">
    <source>
        <dbReference type="EMBL" id="RUQ91100.1"/>
    </source>
</evidence>
<evidence type="ECO:0000259" key="2">
    <source>
        <dbReference type="PROSITE" id="PS50110"/>
    </source>
</evidence>
<feature type="modified residue" description="4-aspartylphosphate" evidence="1">
    <location>
        <position position="53"/>
    </location>
</feature>
<dbReference type="CDD" id="cd00156">
    <property type="entry name" value="REC"/>
    <property type="match status" value="1"/>
</dbReference>
<evidence type="ECO:0000256" key="1">
    <source>
        <dbReference type="PROSITE-ProRule" id="PRU00169"/>
    </source>
</evidence>
<dbReference type="Pfam" id="PF00072">
    <property type="entry name" value="Response_reg"/>
    <property type="match status" value="1"/>
</dbReference>
<dbReference type="EMBL" id="RZGR01000002">
    <property type="protein sequence ID" value="RUQ91100.1"/>
    <property type="molecule type" value="Genomic_DNA"/>
</dbReference>
<dbReference type="OrthoDB" id="5650835at2"/>
<keyword evidence="4" id="KW-1185">Reference proteome</keyword>
<evidence type="ECO:0000313" key="4">
    <source>
        <dbReference type="Proteomes" id="UP000288012"/>
    </source>
</evidence>
<sequence>MQVLVVEDSPFNAFCLSRLFQLACSNIRVSVALDSEDALRQLRENEPALIILDGNLNAANGQYCNGPALADVIWRNYPNLPIIAWTDCEKMLKGFAEVFKQHDKPFNEYSSWAKVISPAHIRQSLANFAFEFTAEDEQNSALNELHPSSAPRQLTPLMEPITQPWFPLSAG</sequence>
<reference evidence="3 4" key="1">
    <citation type="submission" date="2018-12" db="EMBL/GenBank/DDBJ databases">
        <title>Legionella sp,whole genome shotgun sequence.</title>
        <authorList>
            <person name="Wu H."/>
        </authorList>
    </citation>
    <scope>NUCLEOTIDE SEQUENCE [LARGE SCALE GENOMIC DNA]</scope>
    <source>
        <strain evidence="4">km714</strain>
    </source>
</reference>
<feature type="domain" description="Response regulatory" evidence="2">
    <location>
        <begin position="2"/>
        <end position="129"/>
    </location>
</feature>
<protein>
    <submittedName>
        <fullName evidence="3">Response regulator</fullName>
    </submittedName>
</protein>
<dbReference type="RefSeq" id="WP_126953182.1">
    <property type="nucleotide sequence ID" value="NZ_RZGR01000002.1"/>
</dbReference>
<dbReference type="Gene3D" id="3.40.50.2300">
    <property type="match status" value="1"/>
</dbReference>
<dbReference type="SUPFAM" id="SSF52172">
    <property type="entry name" value="CheY-like"/>
    <property type="match status" value="1"/>
</dbReference>
<dbReference type="AlphaFoldDB" id="A0A433JMI3"/>
<proteinExistence type="predicted"/>
<dbReference type="GO" id="GO:0000160">
    <property type="term" value="P:phosphorelay signal transduction system"/>
    <property type="evidence" value="ECO:0007669"/>
    <property type="project" value="InterPro"/>
</dbReference>
<dbReference type="InterPro" id="IPR001789">
    <property type="entry name" value="Sig_transdc_resp-reg_receiver"/>
</dbReference>
<accession>A0A433JMI3</accession>